<reference evidence="1 2" key="1">
    <citation type="submission" date="2020-02" db="EMBL/GenBank/DDBJ databases">
        <title>Paenibacillus sp. nov., isolated from rhizosphere soil of tomato.</title>
        <authorList>
            <person name="Weon H.-Y."/>
            <person name="Lee S.A."/>
        </authorList>
    </citation>
    <scope>NUCLEOTIDE SEQUENCE [LARGE SCALE GENOMIC DNA]</scope>
    <source>
        <strain evidence="1 2">14171R-81</strain>
    </source>
</reference>
<organism evidence="1 2">
    <name type="scientific">Paenibacillus rhizovicinus</name>
    <dbReference type="NCBI Taxonomy" id="2704463"/>
    <lineage>
        <taxon>Bacteria</taxon>
        <taxon>Bacillati</taxon>
        <taxon>Bacillota</taxon>
        <taxon>Bacilli</taxon>
        <taxon>Bacillales</taxon>
        <taxon>Paenibacillaceae</taxon>
        <taxon>Paenibacillus</taxon>
    </lineage>
</organism>
<accession>A0A6C0NVU7</accession>
<keyword evidence="2" id="KW-1185">Reference proteome</keyword>
<protein>
    <submittedName>
        <fullName evidence="1">Uncharacterized protein</fullName>
    </submittedName>
</protein>
<evidence type="ECO:0000313" key="2">
    <source>
        <dbReference type="Proteomes" id="UP000479114"/>
    </source>
</evidence>
<dbReference type="AlphaFoldDB" id="A0A6C0NVU7"/>
<name>A0A6C0NVU7_9BACL</name>
<evidence type="ECO:0000313" key="1">
    <source>
        <dbReference type="EMBL" id="QHW30334.1"/>
    </source>
</evidence>
<proteinExistence type="predicted"/>
<dbReference type="EMBL" id="CP048286">
    <property type="protein sequence ID" value="QHW30334.1"/>
    <property type="molecule type" value="Genomic_DNA"/>
</dbReference>
<dbReference type="KEGG" id="prz:GZH47_05400"/>
<gene>
    <name evidence="1" type="ORF">GZH47_05400</name>
</gene>
<sequence>MFDPIISLNVHIALLTARDQALKPFEESKGLVKEFARIVGQTIQHELEKSRQNMKHNKMWVDDVPVRERRYRYAHLGHRSEYEISRDDLRQHLGIVLRSLEYKIEQTSITK</sequence>
<dbReference type="Proteomes" id="UP000479114">
    <property type="component" value="Chromosome"/>
</dbReference>
<dbReference type="RefSeq" id="WP_162639063.1">
    <property type="nucleotide sequence ID" value="NZ_CP048286.1"/>
</dbReference>